<dbReference type="AlphaFoldDB" id="A4C5X1"/>
<keyword evidence="3" id="KW-1185">Reference proteome</keyword>
<evidence type="ECO:0000256" key="1">
    <source>
        <dbReference type="SAM" id="Phobius"/>
    </source>
</evidence>
<organism evidence="2 3">
    <name type="scientific">Pseudoalteromonas tunicata D2</name>
    <dbReference type="NCBI Taxonomy" id="87626"/>
    <lineage>
        <taxon>Bacteria</taxon>
        <taxon>Pseudomonadati</taxon>
        <taxon>Pseudomonadota</taxon>
        <taxon>Gammaproteobacteria</taxon>
        <taxon>Alteromonadales</taxon>
        <taxon>Pseudoalteromonadaceae</taxon>
        <taxon>Pseudoalteromonas</taxon>
    </lineage>
</organism>
<feature type="transmembrane region" description="Helical" evidence="1">
    <location>
        <begin position="15"/>
        <end position="35"/>
    </location>
</feature>
<evidence type="ECO:0000313" key="2">
    <source>
        <dbReference type="EMBL" id="EAR29375.1"/>
    </source>
</evidence>
<feature type="transmembrane region" description="Helical" evidence="1">
    <location>
        <begin position="305"/>
        <end position="324"/>
    </location>
</feature>
<protein>
    <recommendedName>
        <fullName evidence="4">Peptidase M1 membrane alanine aminopeptidase domain-containing protein</fullName>
    </recommendedName>
</protein>
<feature type="transmembrane region" description="Helical" evidence="1">
    <location>
        <begin position="128"/>
        <end position="150"/>
    </location>
</feature>
<keyword evidence="1" id="KW-1133">Transmembrane helix</keyword>
<dbReference type="EMBL" id="AAOH01000002">
    <property type="protein sequence ID" value="EAR29375.1"/>
    <property type="molecule type" value="Genomic_DNA"/>
</dbReference>
<dbReference type="RefSeq" id="WP_009837249.1">
    <property type="nucleotide sequence ID" value="NZ_AAOH01000002.1"/>
</dbReference>
<comment type="caution">
    <text evidence="2">The sequence shown here is derived from an EMBL/GenBank/DDBJ whole genome shotgun (WGS) entry which is preliminary data.</text>
</comment>
<reference evidence="2 3" key="1">
    <citation type="submission" date="2006-02" db="EMBL/GenBank/DDBJ databases">
        <authorList>
            <person name="Moran M.A."/>
            <person name="Kjelleberg S."/>
            <person name="Egan S."/>
            <person name="Saunders N."/>
            <person name="Thomas T."/>
            <person name="Ferriera S."/>
            <person name="Johnson J."/>
            <person name="Kravitz S."/>
            <person name="Halpern A."/>
            <person name="Remington K."/>
            <person name="Beeson K."/>
            <person name="Tran B."/>
            <person name="Rogers Y.-H."/>
            <person name="Friedman R."/>
            <person name="Venter J.C."/>
        </authorList>
    </citation>
    <scope>NUCLEOTIDE SEQUENCE [LARGE SCALE GENOMIC DNA]</scope>
    <source>
        <strain evidence="2 3">D2</strain>
    </source>
</reference>
<accession>A4C5X1</accession>
<feature type="transmembrane region" description="Helical" evidence="1">
    <location>
        <begin position="501"/>
        <end position="523"/>
    </location>
</feature>
<feature type="transmembrane region" description="Helical" evidence="1">
    <location>
        <begin position="384"/>
        <end position="405"/>
    </location>
</feature>
<feature type="transmembrane region" description="Helical" evidence="1">
    <location>
        <begin position="457"/>
        <end position="481"/>
    </location>
</feature>
<feature type="transmembrane region" description="Helical" evidence="1">
    <location>
        <begin position="425"/>
        <end position="445"/>
    </location>
</feature>
<evidence type="ECO:0008006" key="4">
    <source>
        <dbReference type="Google" id="ProtNLM"/>
    </source>
</evidence>
<feature type="transmembrane region" description="Helical" evidence="1">
    <location>
        <begin position="544"/>
        <end position="563"/>
    </location>
</feature>
<keyword evidence="1" id="KW-0472">Membrane</keyword>
<dbReference type="Proteomes" id="UP000006201">
    <property type="component" value="Unassembled WGS sequence"/>
</dbReference>
<dbReference type="HOGENOM" id="CLU_007999_0_0_6"/>
<sequence length="1053" mass="118887">MLFINEWRFCVRQPLILICMVLMPILALLLSGGIQEESYNPANQLQLSHIFLLMMILPLVLGALSPIVFLRDTNSNMSELINCTSITYTKRWLLRYGIMVTLFFMLFILCFFMALVGFSLEFGFSADFFTLTILNLLLLVLPSILFTTAFSMWLSIYWQSTMIIYVWIAASGIIYLLLGSMAGSPVLAGSIVINDSFYNTMLWLDPYGITALLESINLAKGYTSIELLTNRLAYLLLTVALVYIALTKKPKEKVHKEIVDNLNVAKLSQQANTKNKLATHLPNSPFIQLIKVSVFTLLHSRITQIILLIWPMIIFNEVISGISYAEAMSVISPNSIDALNLVAFDLFSVLGTFAIALWSWLICSRDKSYNIAELIAAAPISNRQLIGTHIIALGLMIVLLLLLTFASSSLAQLLAGSEWLFHHYLVQLGLSGLPLFLLGTLFVCLHHLCRSSMTSGGIVALIILIKFTPIMTSLGMTHTLWNIAGTPLQAPDNFWGYSASISVYLPYMALWIAASLSLVLLAISRTHRGTGLGKLSIMNLPKSVMMSFSVTFLAGLSLHFALVDEKPLTNSDKREAWKAQYETRFAHWQHKAQPVVVHIDSEVDIYPTQEFANFKLIYTLENRTDTPIKQVLIGRYGNYAFGNINLTGATLIEFDDDLNQGIYQFAQQLMPGEQRVMRANFSFKQSHYWPHRSHQVVKPKFTYFRADPLLPTVGYQAVYQLHNAQLRARYKLEKIENIAPLERLKEKEIETDTYKWTSLSTVISTEAGHHAISQGELVSTWVTGNRAFYKFQTKQPVRAIATWLSVPYAPLYQKINGTTLNVFSPQTNEAKQINLKAMADTLTWFAENRMPYTGAQLNLISTPDIGADIDSGGYALPQIILIENTVGFRAMPSKDAGFDPRYRRAVHETAHQWFEYGINNGVNEEPSFLNKSLAKYIEIILIEKHYGEKAMLSLIELEQKRYELSQRNNIQVPVALIDANQKHDIHSRATLAFAKLRKTIGDKPIIATLKTLWRQHAYPNTPATSMDFVRALKRHVTSTDHQLIDELFLNKTK</sequence>
<dbReference type="Gene3D" id="1.10.390.10">
    <property type="entry name" value="Neutral Protease Domain 2"/>
    <property type="match status" value="1"/>
</dbReference>
<gene>
    <name evidence="2" type="ORF">PTD2_11184</name>
</gene>
<name>A4C5X1_9GAMM</name>
<dbReference type="STRING" id="87626.PTD2_11184"/>
<feature type="transmembrane region" description="Helical" evidence="1">
    <location>
        <begin position="162"/>
        <end position="193"/>
    </location>
</feature>
<keyword evidence="1" id="KW-0812">Transmembrane</keyword>
<dbReference type="OrthoDB" id="100605at2"/>
<feature type="transmembrane region" description="Helical" evidence="1">
    <location>
        <begin position="47"/>
        <end position="71"/>
    </location>
</feature>
<evidence type="ECO:0000313" key="3">
    <source>
        <dbReference type="Proteomes" id="UP000006201"/>
    </source>
</evidence>
<feature type="transmembrane region" description="Helical" evidence="1">
    <location>
        <begin position="344"/>
        <end position="363"/>
    </location>
</feature>
<feature type="transmembrane region" description="Helical" evidence="1">
    <location>
        <begin position="92"/>
        <end position="116"/>
    </location>
</feature>
<dbReference type="InterPro" id="IPR027268">
    <property type="entry name" value="Peptidase_M4/M1_CTD_sf"/>
</dbReference>
<proteinExistence type="predicted"/>
<dbReference type="eggNOG" id="COG0308">
    <property type="taxonomic scope" value="Bacteria"/>
</dbReference>
<feature type="transmembrane region" description="Helical" evidence="1">
    <location>
        <begin position="228"/>
        <end position="246"/>
    </location>
</feature>
<dbReference type="SUPFAM" id="SSF55486">
    <property type="entry name" value="Metalloproteases ('zincins'), catalytic domain"/>
    <property type="match status" value="1"/>
</dbReference>